<dbReference type="STRING" id="765257.A0A0C9Y728"/>
<gene>
    <name evidence="1" type="ORF">PISMIDRAFT_105752</name>
</gene>
<proteinExistence type="predicted"/>
<organism evidence="1 2">
    <name type="scientific">Pisolithus microcarpus 441</name>
    <dbReference type="NCBI Taxonomy" id="765257"/>
    <lineage>
        <taxon>Eukaryota</taxon>
        <taxon>Fungi</taxon>
        <taxon>Dikarya</taxon>
        <taxon>Basidiomycota</taxon>
        <taxon>Agaricomycotina</taxon>
        <taxon>Agaricomycetes</taxon>
        <taxon>Agaricomycetidae</taxon>
        <taxon>Boletales</taxon>
        <taxon>Sclerodermatineae</taxon>
        <taxon>Pisolithaceae</taxon>
        <taxon>Pisolithus</taxon>
    </lineage>
</organism>
<dbReference type="HOGENOM" id="CLU_006344_16_0_1"/>
<evidence type="ECO:0000313" key="1">
    <source>
        <dbReference type="EMBL" id="KIK20455.1"/>
    </source>
</evidence>
<sequence length="143" mass="16507">QEKICTIPVWHHGLAQYDTIFVSMDDTFNGMLSMEIARVLCFFSFVYTNGYSYSCALIHWFDRIADELDNLMGMWMVGPSFMVDGSKNLSVIHIDSIVHSVHLLPIFRCEQVPQSVDFHNSLDIYCGFYVNRFADYHAFELAS</sequence>
<dbReference type="OrthoDB" id="3187773at2759"/>
<protein>
    <submittedName>
        <fullName evidence="1">Uncharacterized protein</fullName>
    </submittedName>
</protein>
<dbReference type="Proteomes" id="UP000054018">
    <property type="component" value="Unassembled WGS sequence"/>
</dbReference>
<feature type="non-terminal residue" evidence="1">
    <location>
        <position position="1"/>
    </location>
</feature>
<dbReference type="AlphaFoldDB" id="A0A0C9Y728"/>
<reference evidence="2" key="2">
    <citation type="submission" date="2015-01" db="EMBL/GenBank/DDBJ databases">
        <title>Evolutionary Origins and Diversification of the Mycorrhizal Mutualists.</title>
        <authorList>
            <consortium name="DOE Joint Genome Institute"/>
            <consortium name="Mycorrhizal Genomics Consortium"/>
            <person name="Kohler A."/>
            <person name="Kuo A."/>
            <person name="Nagy L.G."/>
            <person name="Floudas D."/>
            <person name="Copeland A."/>
            <person name="Barry K.W."/>
            <person name="Cichocki N."/>
            <person name="Veneault-Fourrey C."/>
            <person name="LaButti K."/>
            <person name="Lindquist E.A."/>
            <person name="Lipzen A."/>
            <person name="Lundell T."/>
            <person name="Morin E."/>
            <person name="Murat C."/>
            <person name="Riley R."/>
            <person name="Ohm R."/>
            <person name="Sun H."/>
            <person name="Tunlid A."/>
            <person name="Henrissat B."/>
            <person name="Grigoriev I.V."/>
            <person name="Hibbett D.S."/>
            <person name="Martin F."/>
        </authorList>
    </citation>
    <scope>NUCLEOTIDE SEQUENCE [LARGE SCALE GENOMIC DNA]</scope>
    <source>
        <strain evidence="2">441</strain>
    </source>
</reference>
<keyword evidence="2" id="KW-1185">Reference proteome</keyword>
<evidence type="ECO:0000313" key="2">
    <source>
        <dbReference type="Proteomes" id="UP000054018"/>
    </source>
</evidence>
<dbReference type="EMBL" id="KN833764">
    <property type="protein sequence ID" value="KIK20455.1"/>
    <property type="molecule type" value="Genomic_DNA"/>
</dbReference>
<name>A0A0C9Y728_9AGAM</name>
<accession>A0A0C9Y728</accession>
<reference evidence="1 2" key="1">
    <citation type="submission" date="2014-04" db="EMBL/GenBank/DDBJ databases">
        <authorList>
            <consortium name="DOE Joint Genome Institute"/>
            <person name="Kuo A."/>
            <person name="Kohler A."/>
            <person name="Costa M.D."/>
            <person name="Nagy L.G."/>
            <person name="Floudas D."/>
            <person name="Copeland A."/>
            <person name="Barry K.W."/>
            <person name="Cichocki N."/>
            <person name="Veneault-Fourrey C."/>
            <person name="LaButti K."/>
            <person name="Lindquist E.A."/>
            <person name="Lipzen A."/>
            <person name="Lundell T."/>
            <person name="Morin E."/>
            <person name="Murat C."/>
            <person name="Sun H."/>
            <person name="Tunlid A."/>
            <person name="Henrissat B."/>
            <person name="Grigoriev I.V."/>
            <person name="Hibbett D.S."/>
            <person name="Martin F."/>
            <person name="Nordberg H.P."/>
            <person name="Cantor M.N."/>
            <person name="Hua S.X."/>
        </authorList>
    </citation>
    <scope>NUCLEOTIDE SEQUENCE [LARGE SCALE GENOMIC DNA]</scope>
    <source>
        <strain evidence="1 2">441</strain>
    </source>
</reference>